<proteinExistence type="predicted"/>
<protein>
    <recommendedName>
        <fullName evidence="4">5-bromo-4-chloroindolyl phosphate hydrolysis protein</fullName>
    </recommendedName>
</protein>
<keyword evidence="1" id="KW-0812">Transmembrane</keyword>
<evidence type="ECO:0000313" key="2">
    <source>
        <dbReference type="EMBL" id="MCW3798644.1"/>
    </source>
</evidence>
<evidence type="ECO:0008006" key="4">
    <source>
        <dbReference type="Google" id="ProtNLM"/>
    </source>
</evidence>
<sequence length="244" mass="26425">MSEVDDKVGRALARFDRVMAVVDEKQGPVATQARRQRQRSLATYGRALSKAALVVLVVSVLTILVGLFVPIGIMGFVAAVALAGGIAAMLFFHDVLQEVAAPTVPTDLPNGEMVQRFDSFLYKSRRALPAPAQTVVDGISEQLGTLKQTLERVDTLDPDAQDARRLMSVHLPGLIERYANVPTAYRAEADAEGKTVDQRLVEGLEASRSALGEVNERLAKRDMDAFQTQGRFITSKYGGEDGPA</sequence>
<feature type="transmembrane region" description="Helical" evidence="1">
    <location>
        <begin position="73"/>
        <end position="92"/>
    </location>
</feature>
<organism evidence="2 3">
    <name type="scientific">Sphingomonas arvum</name>
    <dbReference type="NCBI Taxonomy" id="2992113"/>
    <lineage>
        <taxon>Bacteria</taxon>
        <taxon>Pseudomonadati</taxon>
        <taxon>Pseudomonadota</taxon>
        <taxon>Alphaproteobacteria</taxon>
        <taxon>Sphingomonadales</taxon>
        <taxon>Sphingomonadaceae</taxon>
        <taxon>Sphingomonas</taxon>
    </lineage>
</organism>
<gene>
    <name evidence="2" type="ORF">OMW55_12585</name>
</gene>
<keyword evidence="3" id="KW-1185">Reference proteome</keyword>
<keyword evidence="1" id="KW-0472">Membrane</keyword>
<keyword evidence="1" id="KW-1133">Transmembrane helix</keyword>
<dbReference type="RefSeq" id="WP_264883590.1">
    <property type="nucleotide sequence ID" value="NZ_JAPDOB010000002.1"/>
</dbReference>
<dbReference type="Proteomes" id="UP001526246">
    <property type="component" value="Unassembled WGS sequence"/>
</dbReference>
<evidence type="ECO:0000313" key="3">
    <source>
        <dbReference type="Proteomes" id="UP001526246"/>
    </source>
</evidence>
<comment type="caution">
    <text evidence="2">The sequence shown here is derived from an EMBL/GenBank/DDBJ whole genome shotgun (WGS) entry which is preliminary data.</text>
</comment>
<reference evidence="2 3" key="1">
    <citation type="submission" date="2022-10" db="EMBL/GenBank/DDBJ databases">
        <title>Sphingomonas sp.</title>
        <authorList>
            <person name="Jin C."/>
        </authorList>
    </citation>
    <scope>NUCLEOTIDE SEQUENCE [LARGE SCALE GENOMIC DNA]</scope>
    <source>
        <strain evidence="2 3">BN140010</strain>
    </source>
</reference>
<accession>A0ABT3JHX4</accession>
<feature type="transmembrane region" description="Helical" evidence="1">
    <location>
        <begin position="47"/>
        <end position="67"/>
    </location>
</feature>
<name>A0ABT3JHX4_9SPHN</name>
<dbReference type="EMBL" id="JAPDOB010000002">
    <property type="protein sequence ID" value="MCW3798644.1"/>
    <property type="molecule type" value="Genomic_DNA"/>
</dbReference>
<evidence type="ECO:0000256" key="1">
    <source>
        <dbReference type="SAM" id="Phobius"/>
    </source>
</evidence>